<dbReference type="GO" id="GO:0016831">
    <property type="term" value="F:carboxy-lyase activity"/>
    <property type="evidence" value="ECO:0007669"/>
    <property type="project" value="InterPro"/>
</dbReference>
<name>A0A4Q7UWD0_PSEST</name>
<dbReference type="InterPro" id="IPR032465">
    <property type="entry name" value="ACMSD"/>
</dbReference>
<reference evidence="3 4" key="1">
    <citation type="submission" date="2019-02" db="EMBL/GenBank/DDBJ databases">
        <title>Sequencing the genomes of 1000 actinobacteria strains.</title>
        <authorList>
            <person name="Klenk H.-P."/>
        </authorList>
    </citation>
    <scope>NUCLEOTIDE SEQUENCE [LARGE SCALE GENOMIC DNA]</scope>
    <source>
        <strain evidence="3 4">DSM 45779</strain>
    </source>
</reference>
<organism evidence="3 4">
    <name type="scientific">Pseudonocardia sediminis</name>
    <dbReference type="NCBI Taxonomy" id="1397368"/>
    <lineage>
        <taxon>Bacteria</taxon>
        <taxon>Bacillati</taxon>
        <taxon>Actinomycetota</taxon>
        <taxon>Actinomycetes</taxon>
        <taxon>Pseudonocardiales</taxon>
        <taxon>Pseudonocardiaceae</taxon>
        <taxon>Pseudonocardia</taxon>
    </lineage>
</organism>
<dbReference type="PANTHER" id="PTHR21240:SF30">
    <property type="entry name" value="AMIDOHYDROLASE-RELATED DOMAIN-CONTAINING PROTEIN-RELATED"/>
    <property type="match status" value="1"/>
</dbReference>
<sequence length="323" mass="35168">MRVVAIEEHWTTPGIDRALRAGGHDESVVLNDRGDIPERLLDIGEQRIRVMDDAGVDVQILSLAPPGTQGLPAAEAAALSRDANDRAAEAVARYPDRLRAMTTLPTSDPDAAVAELARTADATGHVGIMSYGRSGDRPLDDPAHDELLGAAAALGRPVFLHPQIPSDTTRDASYRGFDATVELALATFGWGWHLEAGTAALRLILRGTFDRHPDLQLVLGHWGEMLLFALDRADSLSNVAGHLDRRVADYFRTNIHIATSGMLAPRLLRHALEYTTADRILFSGDYPFHRGTADELTALLETLPDQDDRERIAHANAETLYGL</sequence>
<dbReference type="Gene3D" id="3.20.20.140">
    <property type="entry name" value="Metal-dependent hydrolases"/>
    <property type="match status" value="1"/>
</dbReference>
<dbReference type="InterPro" id="IPR006680">
    <property type="entry name" value="Amidohydro-rel"/>
</dbReference>
<protein>
    <recommendedName>
        <fullName evidence="2">Amidohydrolase-related domain-containing protein</fullName>
    </recommendedName>
</protein>
<evidence type="ECO:0000313" key="4">
    <source>
        <dbReference type="Proteomes" id="UP000291591"/>
    </source>
</evidence>
<comment type="caution">
    <text evidence="3">The sequence shown here is derived from an EMBL/GenBank/DDBJ whole genome shotgun (WGS) entry which is preliminary data.</text>
</comment>
<dbReference type="PANTHER" id="PTHR21240">
    <property type="entry name" value="2-AMINO-3-CARBOXYLMUCONATE-6-SEMIALDEHYDE DECARBOXYLASE"/>
    <property type="match status" value="1"/>
</dbReference>
<gene>
    <name evidence="3" type="ORF">EV383_3035</name>
</gene>
<dbReference type="Pfam" id="PF04909">
    <property type="entry name" value="Amidohydro_2"/>
    <property type="match status" value="1"/>
</dbReference>
<feature type="domain" description="Amidohydrolase-related" evidence="2">
    <location>
        <begin position="45"/>
        <end position="323"/>
    </location>
</feature>
<dbReference type="InterPro" id="IPR032466">
    <property type="entry name" value="Metal_Hydrolase"/>
</dbReference>
<dbReference type="EMBL" id="SHKL01000001">
    <property type="protein sequence ID" value="RZT86146.1"/>
    <property type="molecule type" value="Genomic_DNA"/>
</dbReference>
<dbReference type="Proteomes" id="UP000291591">
    <property type="component" value="Unassembled WGS sequence"/>
</dbReference>
<dbReference type="SUPFAM" id="SSF51556">
    <property type="entry name" value="Metallo-dependent hydrolases"/>
    <property type="match status" value="1"/>
</dbReference>
<dbReference type="GO" id="GO:0019748">
    <property type="term" value="P:secondary metabolic process"/>
    <property type="evidence" value="ECO:0007669"/>
    <property type="project" value="TreeGrafter"/>
</dbReference>
<evidence type="ECO:0000256" key="1">
    <source>
        <dbReference type="ARBA" id="ARBA00023239"/>
    </source>
</evidence>
<dbReference type="GO" id="GO:0005829">
    <property type="term" value="C:cytosol"/>
    <property type="evidence" value="ECO:0007669"/>
    <property type="project" value="TreeGrafter"/>
</dbReference>
<evidence type="ECO:0000259" key="2">
    <source>
        <dbReference type="Pfam" id="PF04909"/>
    </source>
</evidence>
<dbReference type="RefSeq" id="WP_130290494.1">
    <property type="nucleotide sequence ID" value="NZ_SHKL01000001.1"/>
</dbReference>
<dbReference type="GO" id="GO:0016787">
    <property type="term" value="F:hydrolase activity"/>
    <property type="evidence" value="ECO:0007669"/>
    <property type="project" value="InterPro"/>
</dbReference>
<dbReference type="AlphaFoldDB" id="A0A4Q7UWD0"/>
<evidence type="ECO:0000313" key="3">
    <source>
        <dbReference type="EMBL" id="RZT86146.1"/>
    </source>
</evidence>
<accession>A0A4Q7UWD0</accession>
<dbReference type="OrthoDB" id="8673173at2"/>
<proteinExistence type="predicted"/>
<keyword evidence="4" id="KW-1185">Reference proteome</keyword>
<keyword evidence="1" id="KW-0456">Lyase</keyword>